<dbReference type="Proteomes" id="UP000198775">
    <property type="component" value="Unassembled WGS sequence"/>
</dbReference>
<name>A0A1H8WFI4_9EURY</name>
<feature type="region of interest" description="Disordered" evidence="1">
    <location>
        <begin position="223"/>
        <end position="260"/>
    </location>
</feature>
<feature type="compositionally biased region" description="Basic and acidic residues" evidence="1">
    <location>
        <begin position="223"/>
        <end position="247"/>
    </location>
</feature>
<feature type="compositionally biased region" description="Gly residues" evidence="1">
    <location>
        <begin position="251"/>
        <end position="260"/>
    </location>
</feature>
<keyword evidence="4" id="KW-1185">Reference proteome</keyword>
<reference evidence="4" key="1">
    <citation type="submission" date="2016-10" db="EMBL/GenBank/DDBJ databases">
        <authorList>
            <person name="Varghese N."/>
            <person name="Submissions S."/>
        </authorList>
    </citation>
    <scope>NUCLEOTIDE SEQUENCE [LARGE SCALE GENOMIC DNA]</scope>
    <source>
        <strain evidence="4">IBRC-M 10043</strain>
    </source>
</reference>
<dbReference type="EMBL" id="FOCX01000056">
    <property type="protein sequence ID" value="SEP25878.1"/>
    <property type="molecule type" value="Genomic_DNA"/>
</dbReference>
<evidence type="ECO:0000313" key="4">
    <source>
        <dbReference type="Proteomes" id="UP000198775"/>
    </source>
</evidence>
<keyword evidence="2" id="KW-0812">Transmembrane</keyword>
<keyword evidence="2" id="KW-1133">Transmembrane helix</keyword>
<sequence>MLPLLGVVILVVFSSAIVTAAVTTTSDTSYNGTQSDSDQAIEITYTVSPEGGTINNMTVNFDSTSQTFIQSNSFSFTVSPGGADINVESRQGNRFFIQEIEPNEEVTFVFEVYPKTIKQEEIDAASVQMDYIQNGQDLSDSETVTANMSSSPWFELQAAEETINQQESELQQVSLVGQITDIAFLGGIVIGLVGIGFGTYSWRRRKSERAELKREHAANLESLAERMEKTSDGKKLNNEAEDIRADLESSGDGGTSGDDW</sequence>
<feature type="transmembrane region" description="Helical" evidence="2">
    <location>
        <begin position="182"/>
        <end position="202"/>
    </location>
</feature>
<organism evidence="3 4">
    <name type="scientific">Halorientalis persicus</name>
    <dbReference type="NCBI Taxonomy" id="1367881"/>
    <lineage>
        <taxon>Archaea</taxon>
        <taxon>Methanobacteriati</taxon>
        <taxon>Methanobacteriota</taxon>
        <taxon>Stenosarchaea group</taxon>
        <taxon>Halobacteria</taxon>
        <taxon>Halobacteriales</taxon>
        <taxon>Haloarculaceae</taxon>
        <taxon>Halorientalis</taxon>
    </lineage>
</organism>
<accession>A0A1H8WFI4</accession>
<evidence type="ECO:0000313" key="3">
    <source>
        <dbReference type="EMBL" id="SEP25878.1"/>
    </source>
</evidence>
<protein>
    <submittedName>
        <fullName evidence="3">Uncharacterized protein</fullName>
    </submittedName>
</protein>
<gene>
    <name evidence="3" type="ORF">SAMN05216388_10568</name>
</gene>
<dbReference type="AlphaFoldDB" id="A0A1H8WFI4"/>
<evidence type="ECO:0000256" key="1">
    <source>
        <dbReference type="SAM" id="MobiDB-lite"/>
    </source>
</evidence>
<evidence type="ECO:0000256" key="2">
    <source>
        <dbReference type="SAM" id="Phobius"/>
    </source>
</evidence>
<keyword evidence="2" id="KW-0472">Membrane</keyword>
<proteinExistence type="predicted"/>